<protein>
    <submittedName>
        <fullName evidence="6">FAD-dependent monooxygenase</fullName>
    </submittedName>
</protein>
<keyword evidence="2" id="KW-0285">Flavoprotein</keyword>
<dbReference type="PANTHER" id="PTHR43004">
    <property type="entry name" value="TRK SYSTEM POTASSIUM UPTAKE PROTEIN"/>
    <property type="match status" value="1"/>
</dbReference>
<keyword evidence="7" id="KW-1185">Reference proteome</keyword>
<evidence type="ECO:0000259" key="5">
    <source>
        <dbReference type="Pfam" id="PF01494"/>
    </source>
</evidence>
<organism evidence="6 7">
    <name type="scientific">Paractinoplanes ovalisporus</name>
    <dbReference type="NCBI Taxonomy" id="2810368"/>
    <lineage>
        <taxon>Bacteria</taxon>
        <taxon>Bacillati</taxon>
        <taxon>Actinomycetota</taxon>
        <taxon>Actinomycetes</taxon>
        <taxon>Micromonosporales</taxon>
        <taxon>Micromonosporaceae</taxon>
        <taxon>Paractinoplanes</taxon>
    </lineage>
</organism>
<dbReference type="EMBL" id="JAENHP010000016">
    <property type="protein sequence ID" value="MBM2620776.1"/>
    <property type="molecule type" value="Genomic_DNA"/>
</dbReference>
<dbReference type="InterPro" id="IPR036188">
    <property type="entry name" value="FAD/NAD-bd_sf"/>
</dbReference>
<proteinExistence type="predicted"/>
<dbReference type="Gene3D" id="3.40.30.120">
    <property type="match status" value="1"/>
</dbReference>
<feature type="region of interest" description="Disordered" evidence="4">
    <location>
        <begin position="47"/>
        <end position="72"/>
    </location>
</feature>
<name>A0ABS2ALW8_9ACTN</name>
<dbReference type="InterPro" id="IPR002938">
    <property type="entry name" value="FAD-bd"/>
</dbReference>
<dbReference type="RefSeq" id="WP_203380757.1">
    <property type="nucleotide sequence ID" value="NZ_JAENHP010000016.1"/>
</dbReference>
<evidence type="ECO:0000256" key="1">
    <source>
        <dbReference type="ARBA" id="ARBA00001974"/>
    </source>
</evidence>
<comment type="cofactor">
    <cofactor evidence="1">
        <name>FAD</name>
        <dbReference type="ChEBI" id="CHEBI:57692"/>
    </cofactor>
</comment>
<dbReference type="Gene3D" id="3.50.50.60">
    <property type="entry name" value="FAD/NAD(P)-binding domain"/>
    <property type="match status" value="1"/>
</dbReference>
<dbReference type="PRINTS" id="PR00420">
    <property type="entry name" value="RNGMNOXGNASE"/>
</dbReference>
<sequence>MGLVVLAVVALILAFGRRGWAAISGRPLPRVHVRPGATGFRRFIDGIGKHKGQPVSRTATAPHPPAETDDTPVGTEVLVVGAGPSGLMTAALLLRQGIAVRVVDAGAGPATESRAFAVQARTIELFRSLGLADELLRHGVVNTGITFHIKGRPVGGLDFDRARAGDTPYPFILMAPQNEVEQVLLDDLARHGLTVERGARLESLTQNESVVKARLSTGEVTCRYLVGADGAHSTVRKQLGLSFAGDGYAQRFLLADCRVDWPFDHTRFRIFMNSERIGLFLPLDGAACSRVMTTDLSGGDGPLALDELQTALRQAMRVPVTLSNPVWTTRYRASIRQTDRYRAGRGFLVGDAAHIHSPAGGQGMNTGLHDAANLAWKLAAVLRTGASDALLESYHDERHPVGVRLLRFTDRLYKVAAALPGWRGRLRDLVGPFLIGRMSAAPVPHRKAFRRLSQIGMAYPPGPFVVNDLLYSLNGPHAGQRAPDARIGSGRSMFDLLTGYRMHVVALSRKPIGDAETTELTARLGELGAATHVIARVACRPDERVEHVESVEVFERYGLTHPDAQALFLIRPDGHVAWRRDDLDVEACRRFLTQLQGGRSRATV</sequence>
<dbReference type="SUPFAM" id="SSF51905">
    <property type="entry name" value="FAD/NAD(P)-binding domain"/>
    <property type="match status" value="1"/>
</dbReference>
<comment type="caution">
    <text evidence="6">The sequence shown here is derived from an EMBL/GenBank/DDBJ whole genome shotgun (WGS) entry which is preliminary data.</text>
</comment>
<evidence type="ECO:0000256" key="4">
    <source>
        <dbReference type="SAM" id="MobiDB-lite"/>
    </source>
</evidence>
<dbReference type="Pfam" id="PF21274">
    <property type="entry name" value="Rng_hyd_C"/>
    <property type="match status" value="1"/>
</dbReference>
<feature type="domain" description="FAD-binding" evidence="5">
    <location>
        <begin position="75"/>
        <end position="409"/>
    </location>
</feature>
<keyword evidence="6" id="KW-0503">Monooxygenase</keyword>
<dbReference type="Gene3D" id="3.30.70.2450">
    <property type="match status" value="1"/>
</dbReference>
<dbReference type="Proteomes" id="UP000632138">
    <property type="component" value="Unassembled WGS sequence"/>
</dbReference>
<evidence type="ECO:0000256" key="2">
    <source>
        <dbReference type="ARBA" id="ARBA00022630"/>
    </source>
</evidence>
<gene>
    <name evidence="6" type="ORF">JIG36_35280</name>
</gene>
<keyword evidence="6" id="KW-0560">Oxidoreductase</keyword>
<evidence type="ECO:0000256" key="3">
    <source>
        <dbReference type="ARBA" id="ARBA00022827"/>
    </source>
</evidence>
<keyword evidence="3" id="KW-0274">FAD</keyword>
<dbReference type="InterPro" id="IPR050641">
    <property type="entry name" value="RIFMO-like"/>
</dbReference>
<evidence type="ECO:0000313" key="6">
    <source>
        <dbReference type="EMBL" id="MBM2620776.1"/>
    </source>
</evidence>
<dbReference type="Pfam" id="PF01494">
    <property type="entry name" value="FAD_binding_3"/>
    <property type="match status" value="1"/>
</dbReference>
<reference evidence="6 7" key="1">
    <citation type="submission" date="2021-01" db="EMBL/GenBank/DDBJ databases">
        <title>Actinoplanes sp. nov. LDG1-06 isolated from lichen.</title>
        <authorList>
            <person name="Saeng-In P."/>
            <person name="Phongsopitanun W."/>
            <person name="Kanchanasin P."/>
            <person name="Yuki M."/>
            <person name="Kudo T."/>
            <person name="Ohkuma M."/>
            <person name="Tanasupawat S."/>
        </authorList>
    </citation>
    <scope>NUCLEOTIDE SEQUENCE [LARGE SCALE GENOMIC DNA]</scope>
    <source>
        <strain evidence="6 7">LDG1-06</strain>
    </source>
</reference>
<dbReference type="GO" id="GO:0004497">
    <property type="term" value="F:monooxygenase activity"/>
    <property type="evidence" value="ECO:0007669"/>
    <property type="project" value="UniProtKB-KW"/>
</dbReference>
<dbReference type="PANTHER" id="PTHR43004:SF19">
    <property type="entry name" value="BINDING MONOOXYGENASE, PUTATIVE (JCVI)-RELATED"/>
    <property type="match status" value="1"/>
</dbReference>
<evidence type="ECO:0000313" key="7">
    <source>
        <dbReference type="Proteomes" id="UP000632138"/>
    </source>
</evidence>
<accession>A0ABS2ALW8</accession>